<dbReference type="Pfam" id="PF09339">
    <property type="entry name" value="HTH_IclR"/>
    <property type="match status" value="1"/>
</dbReference>
<dbReference type="InterPro" id="IPR050707">
    <property type="entry name" value="HTH_MetabolicPath_Reg"/>
</dbReference>
<evidence type="ECO:0000256" key="1">
    <source>
        <dbReference type="ARBA" id="ARBA00023015"/>
    </source>
</evidence>
<sequence length="249" mass="27195">MHEVDVDVESSPGRTRPIQSIERAVAILEIIAREGGATSLKQIAERTGLGKTTAHNILKTLDALGYVRRRAGDTRYHLGGRILNLARIAGDDSALRIRLLPALEAIARKTGETVYLAVPSGDETYYLDTIESGQTLRTTCRIGQRERLEGSAIGLVFLAFMPGLGKRVLATRADALGPDILSKIETVERVGFALDLETYQPGLHCVAVPWREGGEVRAAIGLSGPSARLPRRQLTDIAWMMMKEAEKVR</sequence>
<dbReference type="PANTHER" id="PTHR30136:SF24">
    <property type="entry name" value="HTH-TYPE TRANSCRIPTIONAL REPRESSOR ALLR"/>
    <property type="match status" value="1"/>
</dbReference>
<dbReference type="SMART" id="SM00346">
    <property type="entry name" value="HTH_ICLR"/>
    <property type="match status" value="1"/>
</dbReference>
<feature type="domain" description="HTH iclR-type" evidence="4">
    <location>
        <begin position="18"/>
        <end position="80"/>
    </location>
</feature>
<dbReference type="RefSeq" id="WP_060610078.1">
    <property type="nucleotide sequence ID" value="NZ_FQZC01000005.1"/>
</dbReference>
<dbReference type="PROSITE" id="PS51078">
    <property type="entry name" value="ICLR_ED"/>
    <property type="match status" value="1"/>
</dbReference>
<keyword evidence="3" id="KW-0804">Transcription</keyword>
<dbReference type="SUPFAM" id="SSF55781">
    <property type="entry name" value="GAF domain-like"/>
    <property type="match status" value="1"/>
</dbReference>
<evidence type="ECO:0000259" key="4">
    <source>
        <dbReference type="PROSITE" id="PS51077"/>
    </source>
</evidence>
<dbReference type="PANTHER" id="PTHR30136">
    <property type="entry name" value="HELIX-TURN-HELIX TRANSCRIPTIONAL REGULATOR, ICLR FAMILY"/>
    <property type="match status" value="1"/>
</dbReference>
<dbReference type="PROSITE" id="PS51077">
    <property type="entry name" value="HTH_ICLR"/>
    <property type="match status" value="1"/>
</dbReference>
<dbReference type="InterPro" id="IPR036388">
    <property type="entry name" value="WH-like_DNA-bd_sf"/>
</dbReference>
<keyword evidence="7" id="KW-1185">Reference proteome</keyword>
<dbReference type="InterPro" id="IPR029016">
    <property type="entry name" value="GAF-like_dom_sf"/>
</dbReference>
<proteinExistence type="predicted"/>
<keyword evidence="2" id="KW-0238">DNA-binding</keyword>
<accession>A0ABY1IQS9</accession>
<organism evidence="6 7">
    <name type="scientific">Aureimonas altamirensis DSM 21988</name>
    <dbReference type="NCBI Taxonomy" id="1121026"/>
    <lineage>
        <taxon>Bacteria</taxon>
        <taxon>Pseudomonadati</taxon>
        <taxon>Pseudomonadota</taxon>
        <taxon>Alphaproteobacteria</taxon>
        <taxon>Hyphomicrobiales</taxon>
        <taxon>Aurantimonadaceae</taxon>
        <taxon>Aureimonas</taxon>
    </lineage>
</organism>
<feature type="domain" description="IclR-ED" evidence="5">
    <location>
        <begin position="81"/>
        <end position="249"/>
    </location>
</feature>
<dbReference type="Proteomes" id="UP000184290">
    <property type="component" value="Unassembled WGS sequence"/>
</dbReference>
<gene>
    <name evidence="6" type="ORF">SAMN02745911_3772</name>
</gene>
<reference evidence="6 7" key="1">
    <citation type="submission" date="2016-11" db="EMBL/GenBank/DDBJ databases">
        <authorList>
            <person name="Varghese N."/>
            <person name="Submissions S."/>
        </authorList>
    </citation>
    <scope>NUCLEOTIDE SEQUENCE [LARGE SCALE GENOMIC DNA]</scope>
    <source>
        <strain evidence="6 7">DSM 21988</strain>
    </source>
</reference>
<keyword evidence="1" id="KW-0805">Transcription regulation</keyword>
<dbReference type="InterPro" id="IPR005471">
    <property type="entry name" value="Tscrpt_reg_IclR_N"/>
</dbReference>
<dbReference type="EMBL" id="FQZC01000005">
    <property type="protein sequence ID" value="SHJ94416.1"/>
    <property type="molecule type" value="Genomic_DNA"/>
</dbReference>
<evidence type="ECO:0000256" key="2">
    <source>
        <dbReference type="ARBA" id="ARBA00023125"/>
    </source>
</evidence>
<protein>
    <submittedName>
        <fullName evidence="6">Transcriptional regulator, IclR family</fullName>
    </submittedName>
</protein>
<evidence type="ECO:0000259" key="5">
    <source>
        <dbReference type="PROSITE" id="PS51078"/>
    </source>
</evidence>
<name>A0ABY1IQS9_9HYPH</name>
<dbReference type="SUPFAM" id="SSF46785">
    <property type="entry name" value="Winged helix' DNA-binding domain"/>
    <property type="match status" value="1"/>
</dbReference>
<evidence type="ECO:0000313" key="6">
    <source>
        <dbReference type="EMBL" id="SHJ94416.1"/>
    </source>
</evidence>
<dbReference type="InterPro" id="IPR036390">
    <property type="entry name" value="WH_DNA-bd_sf"/>
</dbReference>
<dbReference type="InterPro" id="IPR014757">
    <property type="entry name" value="Tscrpt_reg_IclR_C"/>
</dbReference>
<comment type="caution">
    <text evidence="6">The sequence shown here is derived from an EMBL/GenBank/DDBJ whole genome shotgun (WGS) entry which is preliminary data.</text>
</comment>
<evidence type="ECO:0000256" key="3">
    <source>
        <dbReference type="ARBA" id="ARBA00023163"/>
    </source>
</evidence>
<dbReference type="Gene3D" id="3.30.450.40">
    <property type="match status" value="1"/>
</dbReference>
<dbReference type="Gene3D" id="1.10.10.10">
    <property type="entry name" value="Winged helix-like DNA-binding domain superfamily/Winged helix DNA-binding domain"/>
    <property type="match status" value="1"/>
</dbReference>
<dbReference type="Pfam" id="PF01614">
    <property type="entry name" value="IclR_C"/>
    <property type="match status" value="1"/>
</dbReference>
<evidence type="ECO:0000313" key="7">
    <source>
        <dbReference type="Proteomes" id="UP000184290"/>
    </source>
</evidence>